<dbReference type="SUPFAM" id="SSF88946">
    <property type="entry name" value="Sigma2 domain of RNA polymerase sigma factors"/>
    <property type="match status" value="1"/>
</dbReference>
<proteinExistence type="inferred from homology"/>
<evidence type="ECO:0000313" key="6">
    <source>
        <dbReference type="EMBL" id="TCS84912.1"/>
    </source>
</evidence>
<dbReference type="SMART" id="SM00421">
    <property type="entry name" value="HTH_LUXR"/>
    <property type="match status" value="1"/>
</dbReference>
<dbReference type="NCBIfam" id="TIGR02937">
    <property type="entry name" value="sigma70-ECF"/>
    <property type="match status" value="1"/>
</dbReference>
<dbReference type="GO" id="GO:0003677">
    <property type="term" value="F:DNA binding"/>
    <property type="evidence" value="ECO:0007669"/>
    <property type="project" value="InterPro"/>
</dbReference>
<dbReference type="InterPro" id="IPR013325">
    <property type="entry name" value="RNA_pol_sigma_r2"/>
</dbReference>
<dbReference type="InterPro" id="IPR036388">
    <property type="entry name" value="WH-like_DNA-bd_sf"/>
</dbReference>
<dbReference type="GO" id="GO:0016987">
    <property type="term" value="F:sigma factor activity"/>
    <property type="evidence" value="ECO:0007669"/>
    <property type="project" value="UniProtKB-KW"/>
</dbReference>
<evidence type="ECO:0000313" key="7">
    <source>
        <dbReference type="Proteomes" id="UP000295807"/>
    </source>
</evidence>
<dbReference type="AlphaFoldDB" id="A0A4R3KLP8"/>
<evidence type="ECO:0000256" key="4">
    <source>
        <dbReference type="ARBA" id="ARBA00023163"/>
    </source>
</evidence>
<dbReference type="InterPro" id="IPR007627">
    <property type="entry name" value="RNA_pol_sigma70_r2"/>
</dbReference>
<keyword evidence="4" id="KW-0804">Transcription</keyword>
<keyword evidence="3" id="KW-0731">Sigma factor</keyword>
<dbReference type="SUPFAM" id="SSF88659">
    <property type="entry name" value="Sigma3 and sigma4 domains of RNA polymerase sigma factors"/>
    <property type="match status" value="1"/>
</dbReference>
<dbReference type="NCBIfam" id="TIGR02985">
    <property type="entry name" value="Sig70_bacteroi1"/>
    <property type="match status" value="1"/>
</dbReference>
<evidence type="ECO:0000256" key="1">
    <source>
        <dbReference type="ARBA" id="ARBA00010641"/>
    </source>
</evidence>
<evidence type="ECO:0000256" key="3">
    <source>
        <dbReference type="ARBA" id="ARBA00023082"/>
    </source>
</evidence>
<dbReference type="PANTHER" id="PTHR43133">
    <property type="entry name" value="RNA POLYMERASE ECF-TYPE SIGMA FACTO"/>
    <property type="match status" value="1"/>
</dbReference>
<feature type="domain" description="HTH luxR-type" evidence="5">
    <location>
        <begin position="130"/>
        <end position="188"/>
    </location>
</feature>
<evidence type="ECO:0000259" key="5">
    <source>
        <dbReference type="SMART" id="SM00421"/>
    </source>
</evidence>
<comment type="caution">
    <text evidence="6">The sequence shown here is derived from an EMBL/GenBank/DDBJ whole genome shotgun (WGS) entry which is preliminary data.</text>
</comment>
<dbReference type="InterPro" id="IPR014327">
    <property type="entry name" value="RNA_pol_sigma70_bacteroid"/>
</dbReference>
<dbReference type="PANTHER" id="PTHR43133:SF46">
    <property type="entry name" value="RNA POLYMERASE SIGMA-70 FACTOR ECF SUBFAMILY"/>
    <property type="match status" value="1"/>
</dbReference>
<dbReference type="InterPro" id="IPR013324">
    <property type="entry name" value="RNA_pol_sigma_r3/r4-like"/>
</dbReference>
<name>A0A4R3KLP8_9SPHI</name>
<dbReference type="Gene3D" id="1.10.10.10">
    <property type="entry name" value="Winged helix-like DNA-binding domain superfamily/Winged helix DNA-binding domain"/>
    <property type="match status" value="1"/>
</dbReference>
<reference evidence="6 7" key="1">
    <citation type="submission" date="2019-03" db="EMBL/GenBank/DDBJ databases">
        <title>Genomic Encyclopedia of Type Strains, Phase IV (KMG-IV): sequencing the most valuable type-strain genomes for metagenomic binning, comparative biology and taxonomic classification.</title>
        <authorList>
            <person name="Goeker M."/>
        </authorList>
    </citation>
    <scope>NUCLEOTIDE SEQUENCE [LARGE SCALE GENOMIC DNA]</scope>
    <source>
        <strain evidence="6 7">DSM 21100</strain>
    </source>
</reference>
<gene>
    <name evidence="6" type="ORF">EDD80_1164</name>
</gene>
<dbReference type="InterPro" id="IPR014284">
    <property type="entry name" value="RNA_pol_sigma-70_dom"/>
</dbReference>
<dbReference type="OrthoDB" id="665981at2"/>
<keyword evidence="7" id="KW-1185">Reference proteome</keyword>
<dbReference type="GO" id="GO:0006352">
    <property type="term" value="P:DNA-templated transcription initiation"/>
    <property type="evidence" value="ECO:0007669"/>
    <property type="project" value="InterPro"/>
</dbReference>
<accession>A0A4R3KLP8</accession>
<dbReference type="InterPro" id="IPR039425">
    <property type="entry name" value="RNA_pol_sigma-70-like"/>
</dbReference>
<dbReference type="EMBL" id="SMAD01000016">
    <property type="protein sequence ID" value="TCS84912.1"/>
    <property type="molecule type" value="Genomic_DNA"/>
</dbReference>
<comment type="similarity">
    <text evidence="1">Belongs to the sigma-70 factor family. ECF subfamily.</text>
</comment>
<dbReference type="RefSeq" id="WP_132130520.1">
    <property type="nucleotide sequence ID" value="NZ_CP042432.1"/>
</dbReference>
<evidence type="ECO:0000256" key="2">
    <source>
        <dbReference type="ARBA" id="ARBA00023015"/>
    </source>
</evidence>
<dbReference type="Pfam" id="PF04542">
    <property type="entry name" value="Sigma70_r2"/>
    <property type="match status" value="1"/>
</dbReference>
<keyword evidence="2" id="KW-0805">Transcription regulation</keyword>
<dbReference type="InterPro" id="IPR000792">
    <property type="entry name" value="Tscrpt_reg_LuxR_C"/>
</dbReference>
<organism evidence="6 7">
    <name type="scientific">Anseongella ginsenosidimutans</name>
    <dbReference type="NCBI Taxonomy" id="496056"/>
    <lineage>
        <taxon>Bacteria</taxon>
        <taxon>Pseudomonadati</taxon>
        <taxon>Bacteroidota</taxon>
        <taxon>Sphingobacteriia</taxon>
        <taxon>Sphingobacteriales</taxon>
        <taxon>Sphingobacteriaceae</taxon>
        <taxon>Anseongella</taxon>
    </lineage>
</organism>
<sequence>MRDYEKLSDNDLTGLLKKGNIAAFEEIYNRYWSRLYSAAYKRVKSREVCQEIIQDLFTSLWLSGKELQIRASLEGYLLTAVRYKVFNHIEKELVRRNYRSTLPEASLRIDNSTEETILLNDLSQQLEEEIVQLPEKCRQVFELSRKQQKSNKEIALELNISEKTVENHITKALRLMRAGLKDSIASLFLL</sequence>
<dbReference type="Pfam" id="PF08281">
    <property type="entry name" value="Sigma70_r4_2"/>
    <property type="match status" value="1"/>
</dbReference>
<dbReference type="InterPro" id="IPR013249">
    <property type="entry name" value="RNA_pol_sigma70_r4_t2"/>
</dbReference>
<protein>
    <submittedName>
        <fullName evidence="6">RNA polymerase sigma-70 factor (ECF subfamily)</fullName>
    </submittedName>
</protein>
<dbReference type="Proteomes" id="UP000295807">
    <property type="component" value="Unassembled WGS sequence"/>
</dbReference>
<dbReference type="Gene3D" id="1.10.1740.10">
    <property type="match status" value="1"/>
</dbReference>